<gene>
    <name evidence="2" type="ORF">XENOCAPTIV_004670</name>
</gene>
<protein>
    <recommendedName>
        <fullName evidence="1">RNA helicase aquarius N-terminal domain-containing protein</fullName>
    </recommendedName>
</protein>
<feature type="non-terminal residue" evidence="2">
    <location>
        <position position="410"/>
    </location>
</feature>
<comment type="caution">
    <text evidence="2">The sequence shown here is derived from an EMBL/GenBank/DDBJ whole genome shotgun (WGS) entry which is preliminary data.</text>
</comment>
<name>A0ABV0SAU0_9TELE</name>
<reference evidence="2 3" key="1">
    <citation type="submission" date="2021-06" db="EMBL/GenBank/DDBJ databases">
        <authorList>
            <person name="Palmer J.M."/>
        </authorList>
    </citation>
    <scope>NUCLEOTIDE SEQUENCE [LARGE SCALE GENOMIC DNA]</scope>
    <source>
        <strain evidence="2 3">XC_2019</strain>
        <tissue evidence="2">Muscle</tissue>
    </source>
</reference>
<evidence type="ECO:0000313" key="2">
    <source>
        <dbReference type="EMBL" id="MEQ2217310.1"/>
    </source>
</evidence>
<dbReference type="InterPro" id="IPR032174">
    <property type="entry name" value="Aquarius_N"/>
</dbReference>
<accession>A0ABV0SAU0</accession>
<feature type="domain" description="RNA helicase aquarius N-terminal" evidence="1">
    <location>
        <begin position="26"/>
        <end position="410"/>
    </location>
</feature>
<dbReference type="Proteomes" id="UP001434883">
    <property type="component" value="Unassembled WGS sequence"/>
</dbReference>
<keyword evidence="3" id="KW-1185">Reference proteome</keyword>
<sequence>MATTEKETPARKAAAPSVSQINAEYVTQLANKYWAPHAKEKLPFDPQVMEDVYEKEILMSKFAIRKIMLLEFSQYLENYLWVNYMPEVSSKAFIMSICCIVNEKFRENVPAWEVFKKEPTHFPFFFKCVMEAVLADEEAGFTLKEQTVLLVFLDHCFNSLEVDLIREQVQQLISLPMWMCLLPSRLQQELKKVPKLQKFWNLIKKKFDKMDAEAVKQATKERTFLSSLLKKFRAVLTSVPAEGPVSMDKVHYCERFIELLIDLEALLPTRRWFNTVLDDAHLLVNCQLSGLTKREKEGHLFCQLLDMLKFYTGFEINDQTGNALTQKEMTTLHYDRITSLQRAAFAHFPELHDFALSNVAAVDTRESLTKLFGHLSPNMLHRVASYLCLLPELPEGQDTTIEKEFLLEMM</sequence>
<evidence type="ECO:0000313" key="3">
    <source>
        <dbReference type="Proteomes" id="UP001434883"/>
    </source>
</evidence>
<dbReference type="Pfam" id="PF16399">
    <property type="entry name" value="Aquarius_N_1st"/>
    <property type="match status" value="1"/>
</dbReference>
<dbReference type="EMBL" id="JAHRIN010075770">
    <property type="protein sequence ID" value="MEQ2217310.1"/>
    <property type="molecule type" value="Genomic_DNA"/>
</dbReference>
<proteinExistence type="predicted"/>
<organism evidence="2 3">
    <name type="scientific">Xenoophorus captivus</name>
    <dbReference type="NCBI Taxonomy" id="1517983"/>
    <lineage>
        <taxon>Eukaryota</taxon>
        <taxon>Metazoa</taxon>
        <taxon>Chordata</taxon>
        <taxon>Craniata</taxon>
        <taxon>Vertebrata</taxon>
        <taxon>Euteleostomi</taxon>
        <taxon>Actinopterygii</taxon>
        <taxon>Neopterygii</taxon>
        <taxon>Teleostei</taxon>
        <taxon>Neoteleostei</taxon>
        <taxon>Acanthomorphata</taxon>
        <taxon>Ovalentaria</taxon>
        <taxon>Atherinomorphae</taxon>
        <taxon>Cyprinodontiformes</taxon>
        <taxon>Goodeidae</taxon>
        <taxon>Xenoophorus</taxon>
    </lineage>
</organism>
<evidence type="ECO:0000259" key="1">
    <source>
        <dbReference type="Pfam" id="PF16399"/>
    </source>
</evidence>